<dbReference type="CDD" id="cd23081">
    <property type="entry name" value="cpPDZ_EcRseP-like"/>
    <property type="match status" value="1"/>
</dbReference>
<keyword evidence="7 11" id="KW-0862">Zinc</keyword>
<evidence type="ECO:0000256" key="11">
    <source>
        <dbReference type="RuleBase" id="RU362031"/>
    </source>
</evidence>
<dbReference type="InterPro" id="IPR004387">
    <property type="entry name" value="Pept_M50_Zn"/>
</dbReference>
<evidence type="ECO:0000256" key="7">
    <source>
        <dbReference type="ARBA" id="ARBA00022833"/>
    </source>
</evidence>
<organism evidence="13 14">
    <name type="scientific">Nitratifractor salsuginis (strain DSM 16511 / JCM 12458 / E9I37-1)</name>
    <dbReference type="NCBI Taxonomy" id="749222"/>
    <lineage>
        <taxon>Bacteria</taxon>
        <taxon>Pseudomonadati</taxon>
        <taxon>Campylobacterota</taxon>
        <taxon>Epsilonproteobacteria</taxon>
        <taxon>Campylobacterales</taxon>
        <taxon>Sulfurovaceae</taxon>
        <taxon>Nitratifractor</taxon>
    </lineage>
</organism>
<protein>
    <recommendedName>
        <fullName evidence="11">Zinc metalloprotease</fullName>
        <ecNumber evidence="11">3.4.24.-</ecNumber>
    </recommendedName>
</protein>
<keyword evidence="9 11" id="KW-0482">Metalloprotease</keyword>
<evidence type="ECO:0000256" key="10">
    <source>
        <dbReference type="ARBA" id="ARBA00023136"/>
    </source>
</evidence>
<dbReference type="EMBL" id="CP002452">
    <property type="protein sequence ID" value="ADV46708.1"/>
    <property type="molecule type" value="Genomic_DNA"/>
</dbReference>
<dbReference type="STRING" id="749222.Nitsa_1459"/>
<evidence type="ECO:0000313" key="14">
    <source>
        <dbReference type="Proteomes" id="UP000008633"/>
    </source>
</evidence>
<feature type="transmembrane region" description="Helical" evidence="11">
    <location>
        <begin position="285"/>
        <end position="307"/>
    </location>
</feature>
<keyword evidence="4" id="KW-0645">Protease</keyword>
<comment type="similarity">
    <text evidence="3 11">Belongs to the peptidase M50B family.</text>
</comment>
<dbReference type="GO" id="GO:0004222">
    <property type="term" value="F:metalloendopeptidase activity"/>
    <property type="evidence" value="ECO:0007669"/>
    <property type="project" value="InterPro"/>
</dbReference>
<reference evidence="13 14" key="1">
    <citation type="journal article" date="2011" name="Stand. Genomic Sci.">
        <title>Complete genome sequence of Nitratifractor salsuginis type strain (E9I37-1).</title>
        <authorList>
            <person name="Anderson I."/>
            <person name="Sikorski J."/>
            <person name="Zeytun A."/>
            <person name="Nolan M."/>
            <person name="Lapidus A."/>
            <person name="Lucas S."/>
            <person name="Hammon N."/>
            <person name="Deshpande S."/>
            <person name="Cheng J.F."/>
            <person name="Tapia R."/>
            <person name="Han C."/>
            <person name="Goodwin L."/>
            <person name="Pitluck S."/>
            <person name="Liolios K."/>
            <person name="Pagani I."/>
            <person name="Ivanova N."/>
            <person name="Huntemann M."/>
            <person name="Mavromatis K."/>
            <person name="Ovchinikova G."/>
            <person name="Pati A."/>
            <person name="Chen A."/>
            <person name="Palaniappan K."/>
            <person name="Land M."/>
            <person name="Hauser L."/>
            <person name="Brambilla E.M."/>
            <person name="Ngatchou-Djao O.D."/>
            <person name="Rohde M."/>
            <person name="Tindall B.J."/>
            <person name="Goker M."/>
            <person name="Detter J.C."/>
            <person name="Woyke T."/>
            <person name="Bristow J."/>
            <person name="Eisen J.A."/>
            <person name="Markowitz V."/>
            <person name="Hugenholtz P."/>
            <person name="Klenk H.P."/>
            <person name="Kyrpides N.C."/>
        </authorList>
    </citation>
    <scope>NUCLEOTIDE SEQUENCE [LARGE SCALE GENOMIC DNA]</scope>
    <source>
        <strain evidence="14">DSM 16511 / JCM 12458 / E9I37-1</strain>
    </source>
</reference>
<keyword evidence="6 11" id="KW-0378">Hydrolase</keyword>
<dbReference type="AlphaFoldDB" id="E6WZR7"/>
<dbReference type="HOGENOM" id="CLU_025778_1_0_7"/>
<evidence type="ECO:0000259" key="12">
    <source>
        <dbReference type="PROSITE" id="PS50106"/>
    </source>
</evidence>
<evidence type="ECO:0000256" key="1">
    <source>
        <dbReference type="ARBA" id="ARBA00001947"/>
    </source>
</evidence>
<dbReference type="GO" id="GO:0046872">
    <property type="term" value="F:metal ion binding"/>
    <property type="evidence" value="ECO:0007669"/>
    <property type="project" value="UniProtKB-KW"/>
</dbReference>
<evidence type="ECO:0000256" key="4">
    <source>
        <dbReference type="ARBA" id="ARBA00022670"/>
    </source>
</evidence>
<name>E6WZR7_NITSE</name>
<dbReference type="CDD" id="cd06163">
    <property type="entry name" value="S2P-M50_PDZ_RseP-like"/>
    <property type="match status" value="1"/>
</dbReference>
<reference evidence="14" key="2">
    <citation type="submission" date="2011-01" db="EMBL/GenBank/DDBJ databases">
        <title>The complete genome of Nitratifractor salsuginis DSM 16511.</title>
        <authorList>
            <consortium name="US DOE Joint Genome Institute (JGI-PGF)"/>
            <person name="Lucas S."/>
            <person name="Copeland A."/>
            <person name="Lapidus A."/>
            <person name="Bruce D."/>
            <person name="Goodwin L."/>
            <person name="Pitluck S."/>
            <person name="Kyrpides N."/>
            <person name="Mavromatis K."/>
            <person name="Ivanova N."/>
            <person name="Mikhailova N."/>
            <person name="Zeytun A."/>
            <person name="Detter J.C."/>
            <person name="Tapia R."/>
            <person name="Han C."/>
            <person name="Land M."/>
            <person name="Hauser L."/>
            <person name="Markowitz V."/>
            <person name="Cheng J.-F."/>
            <person name="Hugenholtz P."/>
            <person name="Woyke T."/>
            <person name="Wu D."/>
            <person name="Tindall B."/>
            <person name="Schuetze A."/>
            <person name="Brambilla E."/>
            <person name="Klenk H.-P."/>
            <person name="Eisen J.A."/>
        </authorList>
    </citation>
    <scope>NUCLEOTIDE SEQUENCE [LARGE SCALE GENOMIC DNA]</scope>
    <source>
        <strain evidence="14">DSM 16511 / JCM 12458 / E9I37-1</strain>
    </source>
</reference>
<dbReference type="InterPro" id="IPR001478">
    <property type="entry name" value="PDZ"/>
</dbReference>
<dbReference type="eggNOG" id="COG0750">
    <property type="taxonomic scope" value="Bacteria"/>
</dbReference>
<keyword evidence="10 11" id="KW-0472">Membrane</keyword>
<dbReference type="InterPro" id="IPR008915">
    <property type="entry name" value="Peptidase_M50"/>
</dbReference>
<accession>E6WZR7</accession>
<dbReference type="SMART" id="SM00228">
    <property type="entry name" value="PDZ"/>
    <property type="match status" value="1"/>
</dbReference>
<proteinExistence type="inferred from homology"/>
<dbReference type="Gene3D" id="2.30.42.10">
    <property type="match status" value="1"/>
</dbReference>
<dbReference type="PANTHER" id="PTHR42837:SF2">
    <property type="entry name" value="MEMBRANE METALLOPROTEASE ARASP2, CHLOROPLASTIC-RELATED"/>
    <property type="match status" value="1"/>
</dbReference>
<dbReference type="GO" id="GO:0006508">
    <property type="term" value="P:proteolysis"/>
    <property type="evidence" value="ECO:0007669"/>
    <property type="project" value="UniProtKB-KW"/>
</dbReference>
<dbReference type="Pfam" id="PF17820">
    <property type="entry name" value="PDZ_6"/>
    <property type="match status" value="1"/>
</dbReference>
<evidence type="ECO:0000256" key="8">
    <source>
        <dbReference type="ARBA" id="ARBA00022989"/>
    </source>
</evidence>
<keyword evidence="8 11" id="KW-1133">Transmembrane helix</keyword>
<feature type="domain" description="PDZ" evidence="12">
    <location>
        <begin position="122"/>
        <end position="189"/>
    </location>
</feature>
<keyword evidence="11" id="KW-0479">Metal-binding</keyword>
<evidence type="ECO:0000256" key="3">
    <source>
        <dbReference type="ARBA" id="ARBA00007931"/>
    </source>
</evidence>
<dbReference type="EC" id="3.4.24.-" evidence="11"/>
<dbReference type="OrthoDB" id="9782003at2"/>
<sequence length="365" mass="40459">MSLIFYLFVAFFALSVLVFFHELGHFTVARLMGVKIERFSIGFGKILTRKRCCGTEWAFSAVPLGGYVKMKGQDDSDPTVRSSDPDSYNAKKPWQRILILLAGPGANFVLAFFLYLFIALHGAPLIAARDYIPPVVGQVAPDTPAAKAGLQPGDRILAIDGTPVRYWYQIGEAIQKAPEPILVTILRHGKELTLKLHTKIVEGENEFKEKIKRRIIGISPKVSKDTIIRFAPSEALFYAWNETKKATLLIATGVKKMSTGEVGTENVGGPITIFDIMMKFAQAGFVYLLFIMALISVNLGVLNLLPIPALDGGHIMFNLYEMITRHEPSEVAYYRLTVLGWVLLGGIMFLGLFNDFQRLMGGTHG</sequence>
<comment type="cofactor">
    <cofactor evidence="1 11">
        <name>Zn(2+)</name>
        <dbReference type="ChEBI" id="CHEBI:29105"/>
    </cofactor>
</comment>
<feature type="transmembrane region" description="Helical" evidence="11">
    <location>
        <begin position="97"/>
        <end position="120"/>
    </location>
</feature>
<dbReference type="KEGG" id="nsa:Nitsa_1459"/>
<dbReference type="Pfam" id="PF02163">
    <property type="entry name" value="Peptidase_M50"/>
    <property type="match status" value="1"/>
</dbReference>
<evidence type="ECO:0000313" key="13">
    <source>
        <dbReference type="EMBL" id="ADV46708.1"/>
    </source>
</evidence>
<evidence type="ECO:0000256" key="6">
    <source>
        <dbReference type="ARBA" id="ARBA00022801"/>
    </source>
</evidence>
<dbReference type="InterPro" id="IPR041489">
    <property type="entry name" value="PDZ_6"/>
</dbReference>
<dbReference type="Proteomes" id="UP000008633">
    <property type="component" value="Chromosome"/>
</dbReference>
<gene>
    <name evidence="13" type="ordered locus">Nitsa_1459</name>
</gene>
<dbReference type="RefSeq" id="WP_013554397.1">
    <property type="nucleotide sequence ID" value="NC_014935.1"/>
</dbReference>
<feature type="transmembrane region" description="Helical" evidence="11">
    <location>
        <begin position="332"/>
        <end position="353"/>
    </location>
</feature>
<dbReference type="PANTHER" id="PTHR42837">
    <property type="entry name" value="REGULATOR OF SIGMA-E PROTEASE RSEP"/>
    <property type="match status" value="1"/>
</dbReference>
<evidence type="ECO:0000256" key="5">
    <source>
        <dbReference type="ARBA" id="ARBA00022692"/>
    </source>
</evidence>
<evidence type="ECO:0000256" key="2">
    <source>
        <dbReference type="ARBA" id="ARBA00004141"/>
    </source>
</evidence>
<dbReference type="PROSITE" id="PS50106">
    <property type="entry name" value="PDZ"/>
    <property type="match status" value="1"/>
</dbReference>
<evidence type="ECO:0000256" key="9">
    <source>
        <dbReference type="ARBA" id="ARBA00023049"/>
    </source>
</evidence>
<keyword evidence="5 11" id="KW-0812">Transmembrane</keyword>
<comment type="subcellular location">
    <subcellularLocation>
        <location evidence="2">Membrane</location>
        <topology evidence="2">Multi-pass membrane protein</topology>
    </subcellularLocation>
</comment>
<dbReference type="SUPFAM" id="SSF50156">
    <property type="entry name" value="PDZ domain-like"/>
    <property type="match status" value="1"/>
</dbReference>
<dbReference type="GO" id="GO:0016020">
    <property type="term" value="C:membrane"/>
    <property type="evidence" value="ECO:0007669"/>
    <property type="project" value="UniProtKB-SubCell"/>
</dbReference>
<keyword evidence="14" id="KW-1185">Reference proteome</keyword>
<dbReference type="NCBIfam" id="TIGR00054">
    <property type="entry name" value="RIP metalloprotease RseP"/>
    <property type="match status" value="1"/>
</dbReference>
<dbReference type="InterPro" id="IPR036034">
    <property type="entry name" value="PDZ_sf"/>
</dbReference>